<evidence type="ECO:0000313" key="2">
    <source>
        <dbReference type="EMBL" id="SMO53369.1"/>
    </source>
</evidence>
<name>A0A521C1N9_9SPHI</name>
<protein>
    <submittedName>
        <fullName evidence="2">Uncharacterized membrane protein</fullName>
    </submittedName>
</protein>
<feature type="transmembrane region" description="Helical" evidence="1">
    <location>
        <begin position="77"/>
        <end position="102"/>
    </location>
</feature>
<reference evidence="2 3" key="1">
    <citation type="submission" date="2017-05" db="EMBL/GenBank/DDBJ databases">
        <authorList>
            <person name="Varghese N."/>
            <person name="Submissions S."/>
        </authorList>
    </citation>
    <scope>NUCLEOTIDE SEQUENCE [LARGE SCALE GENOMIC DNA]</scope>
    <source>
        <strain evidence="2 3">DSM 21342</strain>
    </source>
</reference>
<dbReference type="Pfam" id="PF07843">
    <property type="entry name" value="DUF1634"/>
    <property type="match status" value="1"/>
</dbReference>
<feature type="transmembrane region" description="Helical" evidence="1">
    <location>
        <begin position="20"/>
        <end position="41"/>
    </location>
</feature>
<keyword evidence="3" id="KW-1185">Reference proteome</keyword>
<dbReference type="InterPro" id="IPR012861">
    <property type="entry name" value="DUF1634"/>
</dbReference>
<dbReference type="EMBL" id="FXSZ01000003">
    <property type="protein sequence ID" value="SMO53369.1"/>
    <property type="molecule type" value="Genomic_DNA"/>
</dbReference>
<feature type="transmembrane region" description="Helical" evidence="1">
    <location>
        <begin position="108"/>
        <end position="129"/>
    </location>
</feature>
<dbReference type="Proteomes" id="UP000315971">
    <property type="component" value="Unassembled WGS sequence"/>
</dbReference>
<keyword evidence="1" id="KW-1133">Transmembrane helix</keyword>
<sequence length="130" mass="14211">MKTMLRNLRNNDIEVSIASLLVIGVLLSIIVVVFGGGIYLIRHASNTVDYATFNSSKALYTDIYKIIKGILNFKGQAVIQLGVLILICTPIARVVFSIIGFVLERDTLYTIIALFVLIIIACSVMLGYAG</sequence>
<keyword evidence="1" id="KW-0472">Membrane</keyword>
<keyword evidence="1" id="KW-0812">Transmembrane</keyword>
<proteinExistence type="predicted"/>
<gene>
    <name evidence="2" type="ORF">SAMN06265350_103126</name>
</gene>
<dbReference type="OrthoDB" id="1072981at2"/>
<evidence type="ECO:0000256" key="1">
    <source>
        <dbReference type="SAM" id="Phobius"/>
    </source>
</evidence>
<accession>A0A521C1N9</accession>
<evidence type="ECO:0000313" key="3">
    <source>
        <dbReference type="Proteomes" id="UP000315971"/>
    </source>
</evidence>
<organism evidence="2 3">
    <name type="scientific">Solitalea koreensis</name>
    <dbReference type="NCBI Taxonomy" id="543615"/>
    <lineage>
        <taxon>Bacteria</taxon>
        <taxon>Pseudomonadati</taxon>
        <taxon>Bacteroidota</taxon>
        <taxon>Sphingobacteriia</taxon>
        <taxon>Sphingobacteriales</taxon>
        <taxon>Sphingobacteriaceae</taxon>
        <taxon>Solitalea</taxon>
    </lineage>
</organism>
<dbReference type="AlphaFoldDB" id="A0A521C1N9"/>